<feature type="compositionally biased region" description="Low complexity" evidence="1">
    <location>
        <begin position="1220"/>
        <end position="1232"/>
    </location>
</feature>
<feature type="compositionally biased region" description="Basic and acidic residues" evidence="1">
    <location>
        <begin position="550"/>
        <end position="567"/>
    </location>
</feature>
<feature type="compositionally biased region" description="Basic residues" evidence="1">
    <location>
        <begin position="1086"/>
        <end position="1095"/>
    </location>
</feature>
<dbReference type="Gramene" id="LPERR04G13170.2">
    <property type="protein sequence ID" value="LPERR04G13170.2"/>
    <property type="gene ID" value="LPERR04G13170"/>
</dbReference>
<feature type="compositionally biased region" description="Basic and acidic residues" evidence="1">
    <location>
        <begin position="280"/>
        <end position="310"/>
    </location>
</feature>
<dbReference type="EnsemblPlants" id="LPERR04G13170.2">
    <property type="protein sequence ID" value="LPERR04G13170.2"/>
    <property type="gene ID" value="LPERR04G13170"/>
</dbReference>
<feature type="compositionally biased region" description="Basic and acidic residues" evidence="1">
    <location>
        <begin position="608"/>
        <end position="621"/>
    </location>
</feature>
<evidence type="ECO:0000313" key="3">
    <source>
        <dbReference type="Proteomes" id="UP000032180"/>
    </source>
</evidence>
<feature type="compositionally biased region" description="Polar residues" evidence="1">
    <location>
        <begin position="1167"/>
        <end position="1178"/>
    </location>
</feature>
<protein>
    <submittedName>
        <fullName evidence="2">Uncharacterized protein</fullName>
    </submittedName>
</protein>
<dbReference type="Proteomes" id="UP000032180">
    <property type="component" value="Chromosome 4"/>
</dbReference>
<feature type="compositionally biased region" description="Basic residues" evidence="1">
    <location>
        <begin position="529"/>
        <end position="538"/>
    </location>
</feature>
<sequence>MASSPSLPPPPHACSGSGEASVSLFVDTDLGTRFALLVAGDSTMRNLKSTVAAEHATAFPDIGPVTVQSFQVRRKGELYHLSDTMTIRNAFAKIKSGCFLHVKMTVAVTDTHCCRVTSSMEDRGRSSEGCPGVEVHKDKCALKIPAPISKIANDLPGMENSSIDGMEKKRKRHQPESSSAQVMTKPSTGAMEVPGSIGQVLLHKSNQELQGDDAYNVEMTNRENSGGQGTKHAQVMSDAQETTDLASVRGIDDLVHKEYKDLVTRDMVSSSRVVAGSEKSTQEAHDEAVVETGKMEKASTSKSILEKIQSDGHTSQGKRKKKAKKVNSVDMASVDIADQCGAKHVQLMSDAQATTDLVADQEIADLVHKEYKDQMIGDVINPKGVAVGESVVETSKLGESSTSKSILEKIKPAGHTSQQKKHKKAKKVSSVDMESLDVSGEKDQCGTKHFQLVSDAQANCDPVADQGIDDLVHKEYNNPTMRDMVNSSEVVAGAGESTKVRHDESGFETSKLEKSCILEKIQSAGHTSQQKKSKKAKKVNSVDTGSLDIAGEKDQGEHRKNSAKSDKFITQGKIVNDPLDQQISRNVQPEGSNPCDDGRRKKKRKHRSEPSKNTDPTHDVTKSSGLITNEITMQNTDAYPLDPEQLTSATTGEGAVSHQKKFDVSLDVAAAAAANVIDEVLADLRSTDITSKNLDEYKLTEQIHPDRYHNALGVHGNNVGKGGPSAVLPPKYPAAIHSDVPTSSPDYSKAKGKQLKVLPVVHDSLMSSGGIPEENANTELREPVSLRSSDNTSDSHNISTENVVVQGDDKTKATKRQRKKISLKHAPTDNCKTIQSLDEQVNQVATENLNGVNATKADLVQGGSVIDGSAGTVENVKKKIRSSKICKPEIQQDNHSTHAEDSKSAKGSQDNSVSYIGESGTLSNVTAVGAPTQSPAVQEEATALKTSTPNVRKGRKRSSKIELQSQNSALDCGSDVDLMNYKAERITVSPKKSAIAAEPNENINFLDRFSPSVTNDPYISAENKESNEDETVREVEDRSNKRKPDTQSQRAGNAKSNDLLESHLPGDMGVPSDSTENIDMTDGNVKKGKGKKRNRKSDLLNSVSPQADPNGDHREIDNGIHDLSFSVVQEGRMEHDKNENSNNVIQKSSMQQDPKDAMCDSSLGKKPNQSKIDSNNQGKLPVGKDHAWMDKEQCKSSSQTKPHNGRVDPNSKSIRNLVKSFSMSPPASSDSMHGTPQNVRLRVAVRKVPRKRYEQTDGKSKKDKSTGTIFSDAISDGSDDELHTMSQKVAMETSSDDSSTSADSGISSAAHDESGDSDDDGNGNAPLSQKSLKGISSILRGSSSYKKARQRQTEQLDDTEVPDSQPVDF</sequence>
<evidence type="ECO:0000256" key="1">
    <source>
        <dbReference type="SAM" id="MobiDB-lite"/>
    </source>
</evidence>
<feature type="region of interest" description="Disordered" evidence="1">
    <location>
        <begin position="413"/>
        <end position="433"/>
    </location>
</feature>
<feature type="region of interest" description="Disordered" evidence="1">
    <location>
        <begin position="523"/>
        <end position="622"/>
    </location>
</feature>
<feature type="compositionally biased region" description="Basic and acidic residues" evidence="1">
    <location>
        <begin position="1110"/>
        <end position="1120"/>
    </location>
</feature>
<name>A0A0D9W6D0_9ORYZ</name>
<reference evidence="3" key="2">
    <citation type="submission" date="2013-12" db="EMBL/GenBank/DDBJ databases">
        <authorList>
            <person name="Yu Y."/>
            <person name="Lee S."/>
            <person name="de Baynast K."/>
            <person name="Wissotski M."/>
            <person name="Liu L."/>
            <person name="Talag J."/>
            <person name="Goicoechea J."/>
            <person name="Angelova A."/>
            <person name="Jetty R."/>
            <person name="Kudrna D."/>
            <person name="Golser W."/>
            <person name="Rivera L."/>
            <person name="Zhang J."/>
            <person name="Wing R."/>
        </authorList>
    </citation>
    <scope>NUCLEOTIDE SEQUENCE</scope>
</reference>
<organism evidence="2 3">
    <name type="scientific">Leersia perrieri</name>
    <dbReference type="NCBI Taxonomy" id="77586"/>
    <lineage>
        <taxon>Eukaryota</taxon>
        <taxon>Viridiplantae</taxon>
        <taxon>Streptophyta</taxon>
        <taxon>Embryophyta</taxon>
        <taxon>Tracheophyta</taxon>
        <taxon>Spermatophyta</taxon>
        <taxon>Magnoliopsida</taxon>
        <taxon>Liliopsida</taxon>
        <taxon>Poales</taxon>
        <taxon>Poaceae</taxon>
        <taxon>BOP clade</taxon>
        <taxon>Oryzoideae</taxon>
        <taxon>Oryzeae</taxon>
        <taxon>Oryzinae</taxon>
        <taxon>Leersia</taxon>
    </lineage>
</organism>
<feature type="region of interest" description="Disordered" evidence="1">
    <location>
        <begin position="152"/>
        <end position="191"/>
    </location>
</feature>
<keyword evidence="3" id="KW-1185">Reference proteome</keyword>
<proteinExistence type="predicted"/>
<feature type="region of interest" description="Disordered" evidence="1">
    <location>
        <begin position="274"/>
        <end position="326"/>
    </location>
</feature>
<feature type="compositionally biased region" description="Basic residues" evidence="1">
    <location>
        <begin position="418"/>
        <end position="427"/>
    </location>
</feature>
<dbReference type="eggNOG" id="ENOG502S6HJ">
    <property type="taxonomic scope" value="Eukaryota"/>
</dbReference>
<feature type="region of interest" description="Disordered" evidence="1">
    <location>
        <begin position="880"/>
        <end position="967"/>
    </location>
</feature>
<feature type="compositionally biased region" description="Low complexity" evidence="1">
    <location>
        <begin position="1296"/>
        <end position="1309"/>
    </location>
</feature>
<feature type="compositionally biased region" description="Basic and acidic residues" evidence="1">
    <location>
        <begin position="1022"/>
        <end position="1045"/>
    </location>
</feature>
<feature type="region of interest" description="Disordered" evidence="1">
    <location>
        <begin position="1016"/>
        <end position="1369"/>
    </location>
</feature>
<feature type="compositionally biased region" description="Polar residues" evidence="1">
    <location>
        <begin position="176"/>
        <end position="187"/>
    </location>
</feature>
<reference evidence="2 3" key="1">
    <citation type="submission" date="2012-08" db="EMBL/GenBank/DDBJ databases">
        <title>Oryza genome evolution.</title>
        <authorList>
            <person name="Wing R.A."/>
        </authorList>
    </citation>
    <scope>NUCLEOTIDE SEQUENCE</scope>
</reference>
<feature type="compositionally biased region" description="Basic and acidic residues" evidence="1">
    <location>
        <begin position="1182"/>
        <end position="1194"/>
    </location>
</feature>
<feature type="compositionally biased region" description="Basic and acidic residues" evidence="1">
    <location>
        <begin position="886"/>
        <end position="904"/>
    </location>
</feature>
<feature type="compositionally biased region" description="Polar residues" evidence="1">
    <location>
        <begin position="1046"/>
        <end position="1056"/>
    </location>
</feature>
<evidence type="ECO:0000313" key="2">
    <source>
        <dbReference type="EnsemblPlants" id="LPERR04G13170.2"/>
    </source>
</evidence>
<accession>A0A0D9W6D0</accession>
<reference evidence="2" key="3">
    <citation type="submission" date="2015-04" db="UniProtKB">
        <authorList>
            <consortium name="EnsemblPlants"/>
        </authorList>
    </citation>
    <scope>IDENTIFICATION</scope>
</reference>
<feature type="compositionally biased region" description="Basic residues" evidence="1">
    <location>
        <begin position="316"/>
        <end position="325"/>
    </location>
</feature>
<feature type="compositionally biased region" description="Polar residues" evidence="1">
    <location>
        <begin position="579"/>
        <end position="591"/>
    </location>
</feature>
<feature type="compositionally biased region" description="Polar residues" evidence="1">
    <location>
        <begin position="905"/>
        <end position="936"/>
    </location>
</feature>
<feature type="compositionally biased region" description="Polar residues" evidence="1">
    <location>
        <begin position="1140"/>
        <end position="1152"/>
    </location>
</feature>
<feature type="compositionally biased region" description="Basic and acidic residues" evidence="1">
    <location>
        <begin position="1251"/>
        <end position="1265"/>
    </location>
</feature>